<dbReference type="Gene3D" id="3.30.200.20">
    <property type="entry name" value="Phosphorylase Kinase, domain 1"/>
    <property type="match status" value="1"/>
</dbReference>
<dbReference type="PANTHER" id="PTHR43289">
    <property type="entry name" value="MITOGEN-ACTIVATED PROTEIN KINASE KINASE KINASE 20-RELATED"/>
    <property type="match status" value="1"/>
</dbReference>
<proteinExistence type="predicted"/>
<dbReference type="Pfam" id="PF00069">
    <property type="entry name" value="Pkinase"/>
    <property type="match status" value="1"/>
</dbReference>
<dbReference type="SUPFAM" id="SSF56112">
    <property type="entry name" value="Protein kinase-like (PK-like)"/>
    <property type="match status" value="1"/>
</dbReference>
<dbReference type="InterPro" id="IPR011009">
    <property type="entry name" value="Kinase-like_dom_sf"/>
</dbReference>
<dbReference type="InterPro" id="IPR017441">
    <property type="entry name" value="Protein_kinase_ATP_BS"/>
</dbReference>
<reference evidence="7 8" key="1">
    <citation type="journal article" date="2021" name="ACS Chem. Biol.">
        <title>Genomic-Led Discovery of a Novel Glycopeptide Antibiotic by Nonomuraea coxensis DSM 45129.</title>
        <authorList>
            <person name="Yushchuk O."/>
            <person name="Vior N.M."/>
            <person name="Andreo-Vidal A."/>
            <person name="Berini F."/>
            <person name="Ruckert C."/>
            <person name="Busche T."/>
            <person name="Binda E."/>
            <person name="Kalinowski J."/>
            <person name="Truman A.W."/>
            <person name="Marinelli F."/>
        </authorList>
    </citation>
    <scope>NUCLEOTIDE SEQUENCE [LARGE SCALE GENOMIC DNA]</scope>
    <source>
        <strain evidence="7 8">DSM 45129</strain>
    </source>
</reference>
<evidence type="ECO:0000256" key="4">
    <source>
        <dbReference type="ARBA" id="ARBA00022840"/>
    </source>
</evidence>
<name>A0ABX8U703_9ACTN</name>
<feature type="binding site" evidence="5">
    <location>
        <position position="57"/>
    </location>
    <ligand>
        <name>ATP</name>
        <dbReference type="ChEBI" id="CHEBI:30616"/>
    </ligand>
</feature>
<keyword evidence="2 5" id="KW-0547">Nucleotide-binding</keyword>
<dbReference type="PROSITE" id="PS00107">
    <property type="entry name" value="PROTEIN_KINASE_ATP"/>
    <property type="match status" value="1"/>
</dbReference>
<dbReference type="SMART" id="SM00220">
    <property type="entry name" value="S_TKc"/>
    <property type="match status" value="1"/>
</dbReference>
<keyword evidence="1 7" id="KW-0808">Transferase</keyword>
<evidence type="ECO:0000256" key="2">
    <source>
        <dbReference type="ARBA" id="ARBA00022741"/>
    </source>
</evidence>
<evidence type="ECO:0000256" key="1">
    <source>
        <dbReference type="ARBA" id="ARBA00022679"/>
    </source>
</evidence>
<dbReference type="InterPro" id="IPR000719">
    <property type="entry name" value="Prot_kinase_dom"/>
</dbReference>
<accession>A0ABX8U703</accession>
<dbReference type="CDD" id="cd14014">
    <property type="entry name" value="STKc_PknB_like"/>
    <property type="match status" value="1"/>
</dbReference>
<dbReference type="EMBL" id="CP068985">
    <property type="protein sequence ID" value="QYC43536.1"/>
    <property type="molecule type" value="Genomic_DNA"/>
</dbReference>
<dbReference type="Proteomes" id="UP000824681">
    <property type="component" value="Chromosome"/>
</dbReference>
<organism evidence="7 8">
    <name type="scientific">Nonomuraea coxensis DSM 45129</name>
    <dbReference type="NCBI Taxonomy" id="1122611"/>
    <lineage>
        <taxon>Bacteria</taxon>
        <taxon>Bacillati</taxon>
        <taxon>Actinomycetota</taxon>
        <taxon>Actinomycetes</taxon>
        <taxon>Streptosporangiales</taxon>
        <taxon>Streptosporangiaceae</taxon>
        <taxon>Nonomuraea</taxon>
    </lineage>
</organism>
<dbReference type="Gene3D" id="1.10.510.10">
    <property type="entry name" value="Transferase(Phosphotransferase) domain 1"/>
    <property type="match status" value="1"/>
</dbReference>
<dbReference type="EC" id="2.7.11.1" evidence="7"/>
<keyword evidence="8" id="KW-1185">Reference proteome</keyword>
<feature type="domain" description="Protein kinase" evidence="6">
    <location>
        <begin position="29"/>
        <end position="284"/>
    </location>
</feature>
<dbReference type="InterPro" id="IPR008271">
    <property type="entry name" value="Ser/Thr_kinase_AS"/>
</dbReference>
<dbReference type="PANTHER" id="PTHR43289:SF34">
    <property type="entry name" value="SERINE_THREONINE-PROTEIN KINASE YBDM-RELATED"/>
    <property type="match status" value="1"/>
</dbReference>
<dbReference type="GO" id="GO:0004674">
    <property type="term" value="F:protein serine/threonine kinase activity"/>
    <property type="evidence" value="ECO:0007669"/>
    <property type="project" value="UniProtKB-EC"/>
</dbReference>
<evidence type="ECO:0000313" key="7">
    <source>
        <dbReference type="EMBL" id="QYC43536.1"/>
    </source>
</evidence>
<keyword evidence="3 7" id="KW-0418">Kinase</keyword>
<gene>
    <name evidence="7" type="primary">afsK18</name>
    <name evidence="7" type="ORF">Nocox_29760</name>
</gene>
<protein>
    <submittedName>
        <fullName evidence="7">Serine/threonine-protein kinase AfsK</fullName>
        <ecNumber evidence="7">2.7.11.1</ecNumber>
    </submittedName>
</protein>
<dbReference type="PROSITE" id="PS00108">
    <property type="entry name" value="PROTEIN_KINASE_ST"/>
    <property type="match status" value="1"/>
</dbReference>
<dbReference type="PROSITE" id="PS50011">
    <property type="entry name" value="PROTEIN_KINASE_DOM"/>
    <property type="match status" value="1"/>
</dbReference>
<sequence>MAGRRPYQIARIFAIIPPMDVMRQQVGPFRVLRKLGEGGMGVVHLAEDASGRRVALKTMRPELAAREEFRRRFGKEAEAARRVARFCTAPVLDAGFDGGVAYLATEYVEGPDLAAVVRQAPLTGANLEALAIGVATALTAIHQAGVVHRDLKPSNVLLSPVGPRVIDFGIAQLAETSGHAPATLAQGMGTPAYMSPEQARGEPATPASDVFSWGSLVAYAGTGRPPFGTGGVAEVVYRVIHHAPALDGLDERVRPLVERALDKDPARRPSAQQLMDLLMGRSAVPVDAATRAVSETWTPVVAPSTRQAPPPPPARRGLLPTVLVGVAAAVLGVAATLAVLRPWEERGGGSGEPAVTATRDAAGSRLGVRIDALTRQGGTVRLQWTVTNVGNGNAPLYNQFGNGTLDFSASAVNLIPPGVAEPIGPAVKNGSCQCTRMAAAPFGGGDQMRMYAIFENVPEDLEKVDVDLRLLGVLHDVPITPA</sequence>
<evidence type="ECO:0000256" key="3">
    <source>
        <dbReference type="ARBA" id="ARBA00022777"/>
    </source>
</evidence>
<evidence type="ECO:0000256" key="5">
    <source>
        <dbReference type="PROSITE-ProRule" id="PRU10141"/>
    </source>
</evidence>
<evidence type="ECO:0000259" key="6">
    <source>
        <dbReference type="PROSITE" id="PS50011"/>
    </source>
</evidence>
<keyword evidence="4 5" id="KW-0067">ATP-binding</keyword>
<evidence type="ECO:0000313" key="8">
    <source>
        <dbReference type="Proteomes" id="UP000824681"/>
    </source>
</evidence>